<evidence type="ECO:0000256" key="2">
    <source>
        <dbReference type="ARBA" id="ARBA00023239"/>
    </source>
</evidence>
<dbReference type="InterPro" id="IPR003817">
    <property type="entry name" value="PS_Dcarbxylase"/>
</dbReference>
<dbReference type="EMBL" id="KZ819638">
    <property type="protein sequence ID" value="PWN88822.1"/>
    <property type="molecule type" value="Genomic_DNA"/>
</dbReference>
<dbReference type="PANTHER" id="PTHR10067:SF9">
    <property type="entry name" value="PHOSPHATIDYLSERINE DECARBOXYLASE FAMILY PROTEIN (AFU_ORTHOLOGUE AFUA_7G01730)"/>
    <property type="match status" value="1"/>
</dbReference>
<proteinExistence type="predicted"/>
<evidence type="ECO:0000313" key="5">
    <source>
        <dbReference type="Proteomes" id="UP000245768"/>
    </source>
</evidence>
<dbReference type="Pfam" id="PF12588">
    <property type="entry name" value="PSDC"/>
    <property type="match status" value="1"/>
</dbReference>
<protein>
    <recommendedName>
        <fullName evidence="3">L-tryptophan decarboxylase PsiD-like domain-containing protein</fullName>
    </recommendedName>
</protein>
<dbReference type="GO" id="GO:0006646">
    <property type="term" value="P:phosphatidylethanolamine biosynthetic process"/>
    <property type="evidence" value="ECO:0007669"/>
    <property type="project" value="TreeGrafter"/>
</dbReference>
<dbReference type="GO" id="GO:0004609">
    <property type="term" value="F:phosphatidylserine decarboxylase activity"/>
    <property type="evidence" value="ECO:0007669"/>
    <property type="project" value="InterPro"/>
</dbReference>
<evidence type="ECO:0000259" key="3">
    <source>
        <dbReference type="Pfam" id="PF12588"/>
    </source>
</evidence>
<keyword evidence="1" id="KW-0210">Decarboxylase</keyword>
<gene>
    <name evidence="4" type="ORF">FA10DRAFT_288343</name>
</gene>
<evidence type="ECO:0000313" key="4">
    <source>
        <dbReference type="EMBL" id="PWN88822.1"/>
    </source>
</evidence>
<dbReference type="STRING" id="215250.A0A316YI20"/>
<keyword evidence="5" id="KW-1185">Reference proteome</keyword>
<dbReference type="Pfam" id="PF02666">
    <property type="entry name" value="PS_Dcarbxylase"/>
    <property type="match status" value="1"/>
</dbReference>
<accession>A0A316YI20</accession>
<dbReference type="PANTHER" id="PTHR10067">
    <property type="entry name" value="PHOSPHATIDYLSERINE DECARBOXYLASE"/>
    <property type="match status" value="1"/>
</dbReference>
<keyword evidence="2" id="KW-0456">Lyase</keyword>
<feature type="domain" description="L-tryptophan decarboxylase PsiD-like" evidence="3">
    <location>
        <begin position="40"/>
        <end position="170"/>
    </location>
</feature>
<dbReference type="GO" id="GO:0005739">
    <property type="term" value="C:mitochondrion"/>
    <property type="evidence" value="ECO:0007669"/>
    <property type="project" value="TreeGrafter"/>
</dbReference>
<dbReference type="AlphaFoldDB" id="A0A316YI20"/>
<organism evidence="4 5">
    <name type="scientific">Acaromyces ingoldii</name>
    <dbReference type="NCBI Taxonomy" id="215250"/>
    <lineage>
        <taxon>Eukaryota</taxon>
        <taxon>Fungi</taxon>
        <taxon>Dikarya</taxon>
        <taxon>Basidiomycota</taxon>
        <taxon>Ustilaginomycotina</taxon>
        <taxon>Exobasidiomycetes</taxon>
        <taxon>Exobasidiales</taxon>
        <taxon>Cryptobasidiaceae</taxon>
        <taxon>Acaromyces</taxon>
    </lineage>
</organism>
<dbReference type="InterPro" id="IPR022237">
    <property type="entry name" value="PsiD-like"/>
</dbReference>
<dbReference type="GeneID" id="37046116"/>
<dbReference type="Proteomes" id="UP000245768">
    <property type="component" value="Unassembled WGS sequence"/>
</dbReference>
<dbReference type="InParanoid" id="A0A316YI20"/>
<dbReference type="RefSeq" id="XP_025376020.1">
    <property type="nucleotide sequence ID" value="XM_025524200.1"/>
</dbReference>
<dbReference type="OrthoDB" id="5973539at2759"/>
<name>A0A316YI20_9BASI</name>
<evidence type="ECO:0000256" key="1">
    <source>
        <dbReference type="ARBA" id="ARBA00022793"/>
    </source>
</evidence>
<sequence length="438" mass="49164">MDHATHRVGYWLPKDKAIIREWVATIVEISHESRYSELDPTLVAFQHVVDRSPLLKPLSNNMFTEAANNDSRPFRDREKPRVKDFESMLRCFNVLMRRAPPWDDAEEKSGLIGFPFNAVLDTAMGTAAGYQFFLDSDVNRCLRAIITKWGQYLQHDKDSARVLQGWLSKGIHEMEKKGNECGDGPVTKLTFVQLYQCDPSAPNHGFRCWDDFFTRKFQPGVRPVHPKENPDDPRFIVHACESAPFQAPVRGVQRTDNFMAKNQRYSLQDMLDSDPMVDYFVGGTVYQAFLSALSFHRWHTPVSGTILSVRNILGTYYSENFYQGLFGGHADAAAPNNSQPYIASVATRMLIFIKADNPAIGVVAFLAIGMAEVSSCEATVAPGQHVKKGDELGMFHFGGSSYVLIFRPGLELLWCGLPTAYPGPTNYHVNSVLAVVNN</sequence>
<reference evidence="4 5" key="1">
    <citation type="journal article" date="2018" name="Mol. Biol. Evol.">
        <title>Broad Genomic Sampling Reveals a Smut Pathogenic Ancestry of the Fungal Clade Ustilaginomycotina.</title>
        <authorList>
            <person name="Kijpornyongpan T."/>
            <person name="Mondo S.J."/>
            <person name="Barry K."/>
            <person name="Sandor L."/>
            <person name="Lee J."/>
            <person name="Lipzen A."/>
            <person name="Pangilinan J."/>
            <person name="LaButti K."/>
            <person name="Hainaut M."/>
            <person name="Henrissat B."/>
            <person name="Grigoriev I.V."/>
            <person name="Spatafora J.W."/>
            <person name="Aime M.C."/>
        </authorList>
    </citation>
    <scope>NUCLEOTIDE SEQUENCE [LARGE SCALE GENOMIC DNA]</scope>
    <source>
        <strain evidence="4 5">MCA 4198</strain>
    </source>
</reference>